<dbReference type="Proteomes" id="UP000229213">
    <property type="component" value="Unassembled WGS sequence"/>
</dbReference>
<keyword evidence="3" id="KW-0472">Membrane</keyword>
<sequence>MKLVLLATIDSLSPIYGGGALRVLKVAEKFKERGYQVIFAAPSDKKRLNNVRAYSIPAPTKKSALLSTMIFNIRLCLKIISILGKIDIFFVHNTTAAIAIFFMTRIFRRRFIMDVTDLHTEYLLCRKRNFMEKFLTPFLIFGEYLIIKSADHIIAVSYAMKKHLVSHRCPEEKISVVYDGAEVIRFPQKKEKGANFGIIHFGRMDLQHGVVTFVKAIPFILQEFPATKFYFVGEGTEFGRVKQLIKNLHINSSCVITGYKPYQEATKYLQKVSIGVISRPDILANHLVVTVKLFEYWAATLAVVSSHLKSIGEIAKDRYDILFFQPGNFKDLAEKILLLLQKPDLLKRLQQNGQETVKKFDWNFLASQIVEVSVKNG</sequence>
<organism evidence="6 7">
    <name type="scientific">bacterium (Candidatus Ratteibacteria) CG_4_9_14_3_um_filter_41_21</name>
    <dbReference type="NCBI Taxonomy" id="2014289"/>
    <lineage>
        <taxon>Bacteria</taxon>
        <taxon>Candidatus Ratteibacteria</taxon>
    </lineage>
</organism>
<protein>
    <recommendedName>
        <fullName evidence="8">Glycosyltransferase subfamily 4-like N-terminal domain-containing protein</fullName>
    </recommendedName>
</protein>
<evidence type="ECO:0000259" key="4">
    <source>
        <dbReference type="Pfam" id="PF00534"/>
    </source>
</evidence>
<dbReference type="AlphaFoldDB" id="A0A2M7YG49"/>
<dbReference type="InterPro" id="IPR028098">
    <property type="entry name" value="Glyco_trans_4-like_N"/>
</dbReference>
<dbReference type="CDD" id="cd03801">
    <property type="entry name" value="GT4_PimA-like"/>
    <property type="match status" value="1"/>
</dbReference>
<keyword evidence="3" id="KW-1133">Transmembrane helix</keyword>
<feature type="domain" description="Glycosyltransferase subfamily 4-like N-terminal" evidence="5">
    <location>
        <begin position="16"/>
        <end position="181"/>
    </location>
</feature>
<feature type="transmembrane region" description="Helical" evidence="3">
    <location>
        <begin position="89"/>
        <end position="107"/>
    </location>
</feature>
<reference evidence="7" key="1">
    <citation type="submission" date="2017-09" db="EMBL/GenBank/DDBJ databases">
        <title>Depth-based differentiation of microbial function through sediment-hosted aquifers and enrichment of novel symbionts in the deep terrestrial subsurface.</title>
        <authorList>
            <person name="Probst A.J."/>
            <person name="Ladd B."/>
            <person name="Jarett J.K."/>
            <person name="Geller-Mcgrath D.E."/>
            <person name="Sieber C.M.K."/>
            <person name="Emerson J.B."/>
            <person name="Anantharaman K."/>
            <person name="Thomas B.C."/>
            <person name="Malmstrom R."/>
            <person name="Stieglmeier M."/>
            <person name="Klingl A."/>
            <person name="Woyke T."/>
            <person name="Ryan C.M."/>
            <person name="Banfield J.F."/>
        </authorList>
    </citation>
    <scope>NUCLEOTIDE SEQUENCE [LARGE SCALE GENOMIC DNA]</scope>
</reference>
<proteinExistence type="predicted"/>
<evidence type="ECO:0000256" key="2">
    <source>
        <dbReference type="ARBA" id="ARBA00022679"/>
    </source>
</evidence>
<accession>A0A2M7YG49</accession>
<evidence type="ECO:0000259" key="5">
    <source>
        <dbReference type="Pfam" id="PF13439"/>
    </source>
</evidence>
<dbReference type="PANTHER" id="PTHR12526:SF629">
    <property type="entry name" value="TEICHURONIC ACID BIOSYNTHESIS GLYCOSYLTRANSFERASE TUAH-RELATED"/>
    <property type="match status" value="1"/>
</dbReference>
<name>A0A2M7YG49_9BACT</name>
<dbReference type="PANTHER" id="PTHR12526">
    <property type="entry name" value="GLYCOSYLTRANSFERASE"/>
    <property type="match status" value="1"/>
</dbReference>
<evidence type="ECO:0000313" key="7">
    <source>
        <dbReference type="Proteomes" id="UP000229213"/>
    </source>
</evidence>
<feature type="domain" description="Glycosyl transferase family 1" evidence="4">
    <location>
        <begin position="190"/>
        <end position="355"/>
    </location>
</feature>
<comment type="caution">
    <text evidence="6">The sequence shown here is derived from an EMBL/GenBank/DDBJ whole genome shotgun (WGS) entry which is preliminary data.</text>
</comment>
<keyword evidence="2" id="KW-0808">Transferase</keyword>
<dbReference type="EMBL" id="PFWI01000121">
    <property type="protein sequence ID" value="PJA61946.1"/>
    <property type="molecule type" value="Genomic_DNA"/>
</dbReference>
<keyword evidence="1" id="KW-0328">Glycosyltransferase</keyword>
<keyword evidence="3" id="KW-0812">Transmembrane</keyword>
<evidence type="ECO:0000256" key="1">
    <source>
        <dbReference type="ARBA" id="ARBA00022676"/>
    </source>
</evidence>
<dbReference type="Pfam" id="PF00534">
    <property type="entry name" value="Glycos_transf_1"/>
    <property type="match status" value="1"/>
</dbReference>
<dbReference type="Pfam" id="PF13439">
    <property type="entry name" value="Glyco_transf_4"/>
    <property type="match status" value="1"/>
</dbReference>
<dbReference type="InterPro" id="IPR001296">
    <property type="entry name" value="Glyco_trans_1"/>
</dbReference>
<dbReference type="GO" id="GO:0016757">
    <property type="term" value="F:glycosyltransferase activity"/>
    <property type="evidence" value="ECO:0007669"/>
    <property type="project" value="UniProtKB-KW"/>
</dbReference>
<evidence type="ECO:0000313" key="6">
    <source>
        <dbReference type="EMBL" id="PJA61946.1"/>
    </source>
</evidence>
<dbReference type="Gene3D" id="3.40.50.2000">
    <property type="entry name" value="Glycogen Phosphorylase B"/>
    <property type="match status" value="2"/>
</dbReference>
<evidence type="ECO:0008006" key="8">
    <source>
        <dbReference type="Google" id="ProtNLM"/>
    </source>
</evidence>
<gene>
    <name evidence="6" type="ORF">CO162_03650</name>
</gene>
<dbReference type="SUPFAM" id="SSF53756">
    <property type="entry name" value="UDP-Glycosyltransferase/glycogen phosphorylase"/>
    <property type="match status" value="1"/>
</dbReference>
<evidence type="ECO:0000256" key="3">
    <source>
        <dbReference type="SAM" id="Phobius"/>
    </source>
</evidence>